<keyword evidence="7" id="KW-0539">Nucleus</keyword>
<evidence type="ECO:0000256" key="1">
    <source>
        <dbReference type="ARBA" id="ARBA00004123"/>
    </source>
</evidence>
<sequence>MDAVEINTSEDSRLPPSSDDDVGMVSEHQVEICRVCLLGNPMMRGIFHVDGVLSLSDKAMSLTSIKMLPGDGLPSNICCDCTDKLESAYKFKLQVEQADSVLRERLDSLNMKEELFFSDVDVNLSSHRHNIGEITEESLLLKDHMDLLSVQKLSEGDNLKSEDLQKQSNNVIIEQHEIKEYKNEEENAQLIENTEENKIPLDQNLQEISNDQQICSEDNQQLQEITNEQHNQSFGAQVLQEIMLHEINDQERIQELNQNHQLAMYEHNYVAESQPCDITNENHTLNVEIIEKDDKEEVQNQEVYNNVPEEPSSIESTRRSKRKINQRKSHVEEFDEDNYFENLNLSSRLKVQLDKSEKVFFICYLCDKQFISKEILKEHMHSHEEVRKTLTYMHKVVEKSEKVPEKPDSPTNSVSLKSPSSGKHPNTCPHCGKEYLYIISYNKHLKQHEKSGTKEELMPLEVSFHEDEDTLNFHGYNENPSTNSDSEESEKKNKKEVAKRDSMKCNTCDEVFDTIIKLRNHRSKHVVDGVLSEQDLKNDIEQLNIEGKLTKSNEDNEKFNEDASNELPLKKQESKELKCPHCSMSYAHKKSLARHIESHSGTKYTCKLCRKDHLHRHSEQHSGRYKNFRCTQCNKIFGNELTLRSHVIATNHKTTLHGKEYDPNKRIKRVAARAAQRIIDQIKTDLSLDDFEEDERDREKDKDFDEVKAEMCATKNDHSAMKKIQRCSMNFYCATCNQKYSSKHALTKHMEQHVKEESTIKQDKVKNVEEHRENQENEDNDEEDDDDFESGLDWPTDSHECLTCKKRYSTKKSLLRHQLLHEEPNFECDICNVKFYRKDKLKAHYDKCSEKNPDQVRKCNICGDSFENNEILREHRIKHVTEGILTEEDLREIEPRPEDKNEEKAPRKRRTDIVGLECTECNKRYTSRKGLLRHIQVHEGKKYLCDICPKKFYRREHLKIHVAKHNMIKPYKCPRCTKRFIKEEQLNNHLTKHDRSFKKAKEPDTSKRFLCEICSKSFTQSTTLIAHLRAHNGIKPYVCEVCSRPFTTNAYLKMHMRTHTQERPYICQYCSRAFARADTLANHLTTHTGEAKYHCKYCPKNFRRLKSLKEHVFIHTGQRPYACPTCDRRFNNNGSRYAHSKRCKQNALQARAPSLGTQLIATEHEQHEQHEQNEQQEQEQQEQDQQEIQNQLQSQRLHQTTIDQAQIIKPQNIKTITITRPDGALGQQHVMAHQEILMPLILPLTVTLADVGEEVILPEGTKIFTA</sequence>
<dbReference type="KEGG" id="csol:105365197"/>
<feature type="domain" description="C2H2-type" evidence="12">
    <location>
        <begin position="916"/>
        <end position="943"/>
    </location>
</feature>
<evidence type="ECO:0000256" key="4">
    <source>
        <dbReference type="ARBA" id="ARBA00022771"/>
    </source>
</evidence>
<feature type="domain" description="C2H2-type" evidence="12">
    <location>
        <begin position="1093"/>
        <end position="1120"/>
    </location>
</feature>
<dbReference type="Pfam" id="PF00096">
    <property type="entry name" value="zf-C2H2"/>
    <property type="match status" value="8"/>
</dbReference>
<evidence type="ECO:0000256" key="9">
    <source>
        <dbReference type="PROSITE-ProRule" id="PRU01263"/>
    </source>
</evidence>
<keyword evidence="2 9" id="KW-0479">Metal-binding</keyword>
<dbReference type="GeneID" id="105365197"/>
<accession>A0AAJ7DZ04</accession>
<dbReference type="PROSITE" id="PS51915">
    <property type="entry name" value="ZAD"/>
    <property type="match status" value="1"/>
</dbReference>
<feature type="compositionally biased region" description="Basic and acidic residues" evidence="11">
    <location>
        <begin position="748"/>
        <end position="775"/>
    </location>
</feature>
<dbReference type="Proteomes" id="UP000695007">
    <property type="component" value="Unplaced"/>
</dbReference>
<evidence type="ECO:0000256" key="2">
    <source>
        <dbReference type="ARBA" id="ARBA00022723"/>
    </source>
</evidence>
<dbReference type="GO" id="GO:0006355">
    <property type="term" value="P:regulation of DNA-templated transcription"/>
    <property type="evidence" value="ECO:0007669"/>
    <property type="project" value="UniProtKB-ARBA"/>
</dbReference>
<dbReference type="AlphaFoldDB" id="A0AAJ7DZ04"/>
<dbReference type="GO" id="GO:0003677">
    <property type="term" value="F:DNA binding"/>
    <property type="evidence" value="ECO:0007669"/>
    <property type="project" value="UniProtKB-KW"/>
</dbReference>
<dbReference type="SMART" id="SM00355">
    <property type="entry name" value="ZnF_C2H2"/>
    <property type="match status" value="18"/>
</dbReference>
<evidence type="ECO:0000256" key="11">
    <source>
        <dbReference type="SAM" id="MobiDB-lite"/>
    </source>
</evidence>
<name>A0AAJ7DZ04_9HYME</name>
<feature type="domain" description="C2H2-type" evidence="12">
    <location>
        <begin position="731"/>
        <end position="758"/>
    </location>
</feature>
<feature type="domain" description="C2H2-type" evidence="12">
    <location>
        <begin position="628"/>
        <end position="652"/>
    </location>
</feature>
<feature type="region of interest" description="Disordered" evidence="11">
    <location>
        <begin position="748"/>
        <end position="792"/>
    </location>
</feature>
<feature type="binding site" evidence="9">
    <location>
        <position position="36"/>
    </location>
    <ligand>
        <name>Zn(2+)</name>
        <dbReference type="ChEBI" id="CHEBI:29105"/>
    </ligand>
</feature>
<feature type="compositionally biased region" description="Low complexity" evidence="11">
    <location>
        <begin position="1186"/>
        <end position="1195"/>
    </location>
</feature>
<feature type="region of interest" description="Disordered" evidence="11">
    <location>
        <begin position="1"/>
        <end position="21"/>
    </location>
</feature>
<feature type="binding site" evidence="9">
    <location>
        <position position="33"/>
    </location>
    <ligand>
        <name>Zn(2+)</name>
        <dbReference type="ChEBI" id="CHEBI:29105"/>
    </ligand>
</feature>
<feature type="domain" description="C2H2-type" evidence="12">
    <location>
        <begin position="361"/>
        <end position="388"/>
    </location>
</feature>
<evidence type="ECO:0000256" key="10">
    <source>
        <dbReference type="SAM" id="Coils"/>
    </source>
</evidence>
<dbReference type="RefSeq" id="XP_011501601.1">
    <property type="nucleotide sequence ID" value="XM_011503299.1"/>
</dbReference>
<dbReference type="InterPro" id="IPR012934">
    <property type="entry name" value="Znf_AD"/>
</dbReference>
<dbReference type="PROSITE" id="PS50157">
    <property type="entry name" value="ZINC_FINGER_C2H2_2"/>
    <property type="match status" value="14"/>
</dbReference>
<feature type="domain" description="ZAD" evidence="13">
    <location>
        <begin position="31"/>
        <end position="105"/>
    </location>
</feature>
<feature type="region of interest" description="Disordered" evidence="11">
    <location>
        <begin position="1165"/>
        <end position="1196"/>
    </location>
</feature>
<feature type="compositionally biased region" description="Acidic residues" evidence="11">
    <location>
        <begin position="776"/>
        <end position="790"/>
    </location>
</feature>
<dbReference type="PROSITE" id="PS00028">
    <property type="entry name" value="ZINC_FINGER_C2H2_1"/>
    <property type="match status" value="15"/>
</dbReference>
<feature type="domain" description="C2H2-type" evidence="12">
    <location>
        <begin position="857"/>
        <end position="884"/>
    </location>
</feature>
<feature type="binding site" evidence="9">
    <location>
        <position position="81"/>
    </location>
    <ligand>
        <name>Zn(2+)</name>
        <dbReference type="ChEBI" id="CHEBI:29105"/>
    </ligand>
</feature>
<dbReference type="Gene3D" id="3.40.1800.20">
    <property type="match status" value="1"/>
</dbReference>
<feature type="domain" description="C2H2-type" evidence="12">
    <location>
        <begin position="943"/>
        <end position="970"/>
    </location>
</feature>
<dbReference type="FunFam" id="3.30.160.60:FF:002343">
    <property type="entry name" value="Zinc finger protein 33A"/>
    <property type="match status" value="1"/>
</dbReference>
<feature type="region of interest" description="Disordered" evidence="11">
    <location>
        <begin position="399"/>
        <end position="425"/>
    </location>
</feature>
<feature type="compositionally biased region" description="Basic and acidic residues" evidence="11">
    <location>
        <begin position="892"/>
        <end position="905"/>
    </location>
</feature>
<proteinExistence type="predicted"/>
<feature type="compositionally biased region" description="Acidic residues" evidence="11">
    <location>
        <begin position="1174"/>
        <end position="1185"/>
    </location>
</feature>
<feature type="domain" description="C2H2-type" evidence="12">
    <location>
        <begin position="577"/>
        <end position="604"/>
    </location>
</feature>
<dbReference type="PANTHER" id="PTHR24379">
    <property type="entry name" value="KRAB AND ZINC FINGER DOMAIN-CONTAINING"/>
    <property type="match status" value="1"/>
</dbReference>
<protein>
    <submittedName>
        <fullName evidence="15">Zinc finger protein 91-like</fullName>
    </submittedName>
</protein>
<dbReference type="Gene3D" id="3.30.160.60">
    <property type="entry name" value="Classic Zinc Finger"/>
    <property type="match status" value="11"/>
</dbReference>
<evidence type="ECO:0000256" key="8">
    <source>
        <dbReference type="PROSITE-ProRule" id="PRU00042"/>
    </source>
</evidence>
<feature type="region of interest" description="Disordered" evidence="11">
    <location>
        <begin position="471"/>
        <end position="500"/>
    </location>
</feature>
<evidence type="ECO:0000256" key="6">
    <source>
        <dbReference type="ARBA" id="ARBA00023125"/>
    </source>
</evidence>
<evidence type="ECO:0000259" key="13">
    <source>
        <dbReference type="PROSITE" id="PS51915"/>
    </source>
</evidence>
<dbReference type="Pfam" id="PF07776">
    <property type="entry name" value="zf-AD"/>
    <property type="match status" value="1"/>
</dbReference>
<dbReference type="SUPFAM" id="SSF57716">
    <property type="entry name" value="Glucocorticoid receptor-like (DNA-binding domain)"/>
    <property type="match status" value="1"/>
</dbReference>
<dbReference type="SMART" id="SM00868">
    <property type="entry name" value="zf-AD"/>
    <property type="match status" value="1"/>
</dbReference>
<dbReference type="FunFam" id="3.30.160.60:FF:000875">
    <property type="entry name" value="zinc finger protein 236 isoform X7"/>
    <property type="match status" value="1"/>
</dbReference>
<dbReference type="Pfam" id="PF12874">
    <property type="entry name" value="zf-met"/>
    <property type="match status" value="2"/>
</dbReference>
<keyword evidence="10" id="KW-0175">Coiled coil</keyword>
<reference evidence="15" key="1">
    <citation type="submission" date="2025-08" db="UniProtKB">
        <authorList>
            <consortium name="RefSeq"/>
        </authorList>
    </citation>
    <scope>IDENTIFICATION</scope>
</reference>
<keyword evidence="5 9" id="KW-0862">Zinc</keyword>
<evidence type="ECO:0000256" key="7">
    <source>
        <dbReference type="ARBA" id="ARBA00023242"/>
    </source>
</evidence>
<feature type="domain" description="C2H2-type" evidence="12">
    <location>
        <begin position="799"/>
        <end position="826"/>
    </location>
</feature>
<keyword evidence="4 8" id="KW-0863">Zinc-finger</keyword>
<feature type="domain" description="C2H2-type" evidence="12">
    <location>
        <begin position="826"/>
        <end position="853"/>
    </location>
</feature>
<keyword evidence="6" id="KW-0238">DNA-binding</keyword>
<evidence type="ECO:0000259" key="12">
    <source>
        <dbReference type="PROSITE" id="PS50157"/>
    </source>
</evidence>
<dbReference type="PANTHER" id="PTHR24379:SF121">
    <property type="entry name" value="C2H2-TYPE DOMAIN-CONTAINING PROTEIN"/>
    <property type="match status" value="1"/>
</dbReference>
<evidence type="ECO:0000256" key="3">
    <source>
        <dbReference type="ARBA" id="ARBA00022737"/>
    </source>
</evidence>
<evidence type="ECO:0000313" key="14">
    <source>
        <dbReference type="Proteomes" id="UP000695007"/>
    </source>
</evidence>
<feature type="compositionally biased region" description="Polar residues" evidence="11">
    <location>
        <begin position="411"/>
        <end position="424"/>
    </location>
</feature>
<gene>
    <name evidence="15" type="primary">LOC105365197</name>
</gene>
<dbReference type="FunFam" id="3.30.160.60:FF:000100">
    <property type="entry name" value="Zinc finger 45-like"/>
    <property type="match status" value="1"/>
</dbReference>
<feature type="coiled-coil region" evidence="10">
    <location>
        <begin position="164"/>
        <end position="198"/>
    </location>
</feature>
<feature type="compositionally biased region" description="Basic and acidic residues" evidence="11">
    <location>
        <begin position="399"/>
        <end position="408"/>
    </location>
</feature>
<feature type="region of interest" description="Disordered" evidence="11">
    <location>
        <begin position="889"/>
        <end position="908"/>
    </location>
</feature>
<feature type="domain" description="C2H2-type" evidence="12">
    <location>
        <begin position="1009"/>
        <end position="1036"/>
    </location>
</feature>
<dbReference type="InterPro" id="IPR013087">
    <property type="entry name" value="Znf_C2H2_type"/>
</dbReference>
<feature type="domain" description="C2H2-type" evidence="12">
    <location>
        <begin position="1065"/>
        <end position="1092"/>
    </location>
</feature>
<feature type="binding site" evidence="9">
    <location>
        <position position="78"/>
    </location>
    <ligand>
        <name>Zn(2+)</name>
        <dbReference type="ChEBI" id="CHEBI:29105"/>
    </ligand>
</feature>
<dbReference type="GO" id="GO:0008270">
    <property type="term" value="F:zinc ion binding"/>
    <property type="evidence" value="ECO:0007669"/>
    <property type="project" value="UniProtKB-UniRule"/>
</dbReference>
<comment type="subcellular location">
    <subcellularLocation>
        <location evidence="1">Nucleus</location>
    </subcellularLocation>
</comment>
<dbReference type="GO" id="GO:0005634">
    <property type="term" value="C:nucleus"/>
    <property type="evidence" value="ECO:0007669"/>
    <property type="project" value="UniProtKB-SubCell"/>
</dbReference>
<dbReference type="InterPro" id="IPR036236">
    <property type="entry name" value="Znf_C2H2_sf"/>
</dbReference>
<feature type="domain" description="C2H2-type" evidence="12">
    <location>
        <begin position="971"/>
        <end position="993"/>
    </location>
</feature>
<keyword evidence="14" id="KW-1185">Reference proteome</keyword>
<evidence type="ECO:0000313" key="15">
    <source>
        <dbReference type="RefSeq" id="XP_011501601.1"/>
    </source>
</evidence>
<feature type="domain" description="C2H2-type" evidence="12">
    <location>
        <begin position="1037"/>
        <end position="1064"/>
    </location>
</feature>
<keyword evidence="3" id="KW-0677">Repeat</keyword>
<organism evidence="14 15">
    <name type="scientific">Ceratosolen solmsi marchali</name>
    <dbReference type="NCBI Taxonomy" id="326594"/>
    <lineage>
        <taxon>Eukaryota</taxon>
        <taxon>Metazoa</taxon>
        <taxon>Ecdysozoa</taxon>
        <taxon>Arthropoda</taxon>
        <taxon>Hexapoda</taxon>
        <taxon>Insecta</taxon>
        <taxon>Pterygota</taxon>
        <taxon>Neoptera</taxon>
        <taxon>Endopterygota</taxon>
        <taxon>Hymenoptera</taxon>
        <taxon>Apocrita</taxon>
        <taxon>Proctotrupomorpha</taxon>
        <taxon>Chalcidoidea</taxon>
        <taxon>Agaonidae</taxon>
        <taxon>Agaoninae</taxon>
        <taxon>Ceratosolen</taxon>
    </lineage>
</organism>
<feature type="compositionally biased region" description="Basic and acidic residues" evidence="11">
    <location>
        <begin position="489"/>
        <end position="500"/>
    </location>
</feature>
<evidence type="ECO:0000256" key="5">
    <source>
        <dbReference type="ARBA" id="ARBA00022833"/>
    </source>
</evidence>
<dbReference type="SUPFAM" id="SSF57667">
    <property type="entry name" value="beta-beta-alpha zinc fingers"/>
    <property type="match status" value="9"/>
</dbReference>